<dbReference type="SUPFAM" id="SSF88659">
    <property type="entry name" value="Sigma3 and sigma4 domains of RNA polymerase sigma factors"/>
    <property type="match status" value="1"/>
</dbReference>
<dbReference type="NCBIfam" id="TIGR02937">
    <property type="entry name" value="sigma70-ECF"/>
    <property type="match status" value="1"/>
</dbReference>
<dbReference type="InterPro" id="IPR013249">
    <property type="entry name" value="RNA_pol_sigma70_r4_t2"/>
</dbReference>
<dbReference type="Proteomes" id="UP001146019">
    <property type="component" value="Unassembled WGS sequence"/>
</dbReference>
<protein>
    <submittedName>
        <fullName evidence="7">RNA polymerase sigma factor</fullName>
    </submittedName>
</protein>
<dbReference type="AlphaFoldDB" id="A0A9X3DTP9"/>
<gene>
    <name evidence="7" type="ORF">OSH00_10360</name>
</gene>
<feature type="domain" description="RNA polymerase sigma factor 70 region 4 type 2" evidence="6">
    <location>
        <begin position="115"/>
        <end position="164"/>
    </location>
</feature>
<feature type="domain" description="RNA polymerase sigma-70 region 2" evidence="5">
    <location>
        <begin position="27"/>
        <end position="88"/>
    </location>
</feature>
<evidence type="ECO:0000256" key="3">
    <source>
        <dbReference type="ARBA" id="ARBA00023082"/>
    </source>
</evidence>
<name>A0A9X3DTP9_9GAMM</name>
<evidence type="ECO:0000256" key="1">
    <source>
        <dbReference type="ARBA" id="ARBA00010641"/>
    </source>
</evidence>
<dbReference type="InterPro" id="IPR007627">
    <property type="entry name" value="RNA_pol_sigma70_r2"/>
</dbReference>
<dbReference type="InterPro" id="IPR013325">
    <property type="entry name" value="RNA_pol_sigma_r2"/>
</dbReference>
<keyword evidence="3" id="KW-0731">Sigma factor</keyword>
<dbReference type="InterPro" id="IPR039425">
    <property type="entry name" value="RNA_pol_sigma-70-like"/>
</dbReference>
<accession>A0A9X3DTP9</accession>
<dbReference type="Gene3D" id="1.10.10.10">
    <property type="entry name" value="Winged helix-like DNA-binding domain superfamily/Winged helix DNA-binding domain"/>
    <property type="match status" value="1"/>
</dbReference>
<evidence type="ECO:0000259" key="5">
    <source>
        <dbReference type="Pfam" id="PF04542"/>
    </source>
</evidence>
<sequence>MRQETEQLIQAACAGDKEALSKLLTVCQPDIKRFARRTCSTSEDVEDAVQIALWQLYNKIGTLKTIVTFSSWLFRIVERECYRLFRKKLPLHPYDESHFEQIVSSSNDLDLQIDLTNLIISLPHIYREVLILRDIEEFSAPEVAEKLSITIDAVKTRLHRARAMIRQEFQTHA</sequence>
<evidence type="ECO:0000313" key="8">
    <source>
        <dbReference type="Proteomes" id="UP001146019"/>
    </source>
</evidence>
<comment type="caution">
    <text evidence="7">The sequence shown here is derived from an EMBL/GenBank/DDBJ whole genome shotgun (WGS) entry which is preliminary data.</text>
</comment>
<dbReference type="RefSeq" id="WP_266130369.1">
    <property type="nucleotide sequence ID" value="NZ_JAPKMY010000004.1"/>
</dbReference>
<dbReference type="GO" id="GO:0016987">
    <property type="term" value="F:sigma factor activity"/>
    <property type="evidence" value="ECO:0007669"/>
    <property type="project" value="UniProtKB-KW"/>
</dbReference>
<organism evidence="7 8">
    <name type="scientific">Acinetobacter nematophilus</name>
    <dbReference type="NCBI Taxonomy" id="2994642"/>
    <lineage>
        <taxon>Bacteria</taxon>
        <taxon>Pseudomonadati</taxon>
        <taxon>Pseudomonadota</taxon>
        <taxon>Gammaproteobacteria</taxon>
        <taxon>Moraxellales</taxon>
        <taxon>Moraxellaceae</taxon>
        <taxon>Acinetobacter</taxon>
    </lineage>
</organism>
<dbReference type="CDD" id="cd06171">
    <property type="entry name" value="Sigma70_r4"/>
    <property type="match status" value="1"/>
</dbReference>
<proteinExistence type="inferred from homology"/>
<dbReference type="GO" id="GO:0006352">
    <property type="term" value="P:DNA-templated transcription initiation"/>
    <property type="evidence" value="ECO:0007669"/>
    <property type="project" value="InterPro"/>
</dbReference>
<evidence type="ECO:0000256" key="4">
    <source>
        <dbReference type="ARBA" id="ARBA00023163"/>
    </source>
</evidence>
<dbReference type="Pfam" id="PF08281">
    <property type="entry name" value="Sigma70_r4_2"/>
    <property type="match status" value="1"/>
</dbReference>
<dbReference type="SUPFAM" id="SSF88946">
    <property type="entry name" value="Sigma2 domain of RNA polymerase sigma factors"/>
    <property type="match status" value="1"/>
</dbReference>
<dbReference type="EMBL" id="JAPKMY010000004">
    <property type="protein sequence ID" value="MCX5468148.1"/>
    <property type="molecule type" value="Genomic_DNA"/>
</dbReference>
<keyword evidence="2" id="KW-0805">Transcription regulation</keyword>
<dbReference type="InterPro" id="IPR013324">
    <property type="entry name" value="RNA_pol_sigma_r3/r4-like"/>
</dbReference>
<keyword evidence="8" id="KW-1185">Reference proteome</keyword>
<dbReference type="Gene3D" id="1.10.1740.10">
    <property type="match status" value="1"/>
</dbReference>
<evidence type="ECO:0000313" key="7">
    <source>
        <dbReference type="EMBL" id="MCX5468148.1"/>
    </source>
</evidence>
<dbReference type="GO" id="GO:0003677">
    <property type="term" value="F:DNA binding"/>
    <property type="evidence" value="ECO:0007669"/>
    <property type="project" value="InterPro"/>
</dbReference>
<dbReference type="InterPro" id="IPR014284">
    <property type="entry name" value="RNA_pol_sigma-70_dom"/>
</dbReference>
<dbReference type="PANTHER" id="PTHR43133">
    <property type="entry name" value="RNA POLYMERASE ECF-TYPE SIGMA FACTO"/>
    <property type="match status" value="1"/>
</dbReference>
<comment type="similarity">
    <text evidence="1">Belongs to the sigma-70 factor family. ECF subfamily.</text>
</comment>
<keyword evidence="4" id="KW-0804">Transcription</keyword>
<dbReference type="InterPro" id="IPR036388">
    <property type="entry name" value="WH-like_DNA-bd_sf"/>
</dbReference>
<dbReference type="PANTHER" id="PTHR43133:SF51">
    <property type="entry name" value="RNA POLYMERASE SIGMA FACTOR"/>
    <property type="match status" value="1"/>
</dbReference>
<reference evidence="7" key="1">
    <citation type="submission" date="2022-11" db="EMBL/GenBank/DDBJ databases">
        <title>Biodiversity and phylogenetic relationships of bacteria.</title>
        <authorList>
            <person name="Machado R.A.R."/>
            <person name="Bhat A."/>
            <person name="Loulou A."/>
            <person name="Kallel S."/>
        </authorList>
    </citation>
    <scope>NUCLEOTIDE SEQUENCE</scope>
    <source>
        <strain evidence="7">A-IN1</strain>
    </source>
</reference>
<evidence type="ECO:0000256" key="2">
    <source>
        <dbReference type="ARBA" id="ARBA00023015"/>
    </source>
</evidence>
<evidence type="ECO:0000259" key="6">
    <source>
        <dbReference type="Pfam" id="PF08281"/>
    </source>
</evidence>
<dbReference type="Pfam" id="PF04542">
    <property type="entry name" value="Sigma70_r2"/>
    <property type="match status" value="1"/>
</dbReference>